<dbReference type="InterPro" id="IPR026893">
    <property type="entry name" value="Tyr/Ser_Pase_IphP-type"/>
</dbReference>
<dbReference type="Gene3D" id="3.90.190.10">
    <property type="entry name" value="Protein tyrosine phosphatase superfamily"/>
    <property type="match status" value="1"/>
</dbReference>
<accession>A0A1G6L9B3</accession>
<dbReference type="InterPro" id="IPR000387">
    <property type="entry name" value="Tyr_Pase_dom"/>
</dbReference>
<evidence type="ECO:0000259" key="2">
    <source>
        <dbReference type="PROSITE" id="PS50056"/>
    </source>
</evidence>
<dbReference type="SUPFAM" id="SSF52799">
    <property type="entry name" value="(Phosphotyrosine protein) phosphatases II"/>
    <property type="match status" value="1"/>
</dbReference>
<dbReference type="AlphaFoldDB" id="A0A1G6L9B3"/>
<dbReference type="STRING" id="938405.SAMN02927895_01920"/>
<dbReference type="Pfam" id="PF13350">
    <property type="entry name" value="Y_phosphatase3"/>
    <property type="match status" value="1"/>
</dbReference>
<evidence type="ECO:0000313" key="3">
    <source>
        <dbReference type="EMBL" id="SDC39748.1"/>
    </source>
</evidence>
<dbReference type="Proteomes" id="UP000198925">
    <property type="component" value="Unassembled WGS sequence"/>
</dbReference>
<feature type="domain" description="Tyrosine specific protein phosphatases" evidence="2">
    <location>
        <begin position="123"/>
        <end position="178"/>
    </location>
</feature>
<dbReference type="OrthoDB" id="9814896at2"/>
<gene>
    <name evidence="3" type="ORF">SAMN04487779_1001809</name>
</gene>
<dbReference type="PROSITE" id="PS00383">
    <property type="entry name" value="TYR_PHOSPHATASE_1"/>
    <property type="match status" value="1"/>
</dbReference>
<evidence type="ECO:0000256" key="1">
    <source>
        <dbReference type="ARBA" id="ARBA00009580"/>
    </source>
</evidence>
<dbReference type="InterPro" id="IPR029021">
    <property type="entry name" value="Prot-tyrosine_phosphatase-like"/>
</dbReference>
<proteinExistence type="inferred from homology"/>
<organism evidence="3 4">
    <name type="scientific">Belnapia rosea</name>
    <dbReference type="NCBI Taxonomy" id="938405"/>
    <lineage>
        <taxon>Bacteria</taxon>
        <taxon>Pseudomonadati</taxon>
        <taxon>Pseudomonadota</taxon>
        <taxon>Alphaproteobacteria</taxon>
        <taxon>Acetobacterales</taxon>
        <taxon>Roseomonadaceae</taxon>
        <taxon>Belnapia</taxon>
    </lineage>
</organism>
<comment type="similarity">
    <text evidence="1">Belongs to the protein-tyrosine phosphatase family.</text>
</comment>
<dbReference type="PROSITE" id="PS50056">
    <property type="entry name" value="TYR_PHOSPHATASE_2"/>
    <property type="match status" value="1"/>
</dbReference>
<sequence length="249" mass="27296">MTQDLPIAVPLDGASNLRDLGGWQVADGRRVRHGLIYRSATLAHLTERDVSTIAALGLRTVCDLRGVDEAAHRPSRLPDGAERIPLPIEPTVGASLADLMRRELSTGEDVVDLLRRAYLDYGTRFIGAYRNLFELLLQPGRHALLFHCSAGKDRTGLGAALILTALGATRETVLEDYRATDRLWRRDLALPPGTPKPLADALYDTHPVLLEAALDAAIEAHGGEMPLLLERGLGLDARRLDRLRDLLLE</sequence>
<dbReference type="GO" id="GO:0004721">
    <property type="term" value="F:phosphoprotein phosphatase activity"/>
    <property type="evidence" value="ECO:0007669"/>
    <property type="project" value="InterPro"/>
</dbReference>
<dbReference type="PANTHER" id="PTHR31126">
    <property type="entry name" value="TYROSINE-PROTEIN PHOSPHATASE"/>
    <property type="match status" value="1"/>
</dbReference>
<dbReference type="RefSeq" id="WP_090562791.1">
    <property type="nucleotide sequence ID" value="NZ_FMXZ01000003.1"/>
</dbReference>
<reference evidence="3 4" key="1">
    <citation type="submission" date="2016-10" db="EMBL/GenBank/DDBJ databases">
        <authorList>
            <person name="de Groot N.N."/>
        </authorList>
    </citation>
    <scope>NUCLEOTIDE SEQUENCE [LARGE SCALE GENOMIC DNA]</scope>
    <source>
        <strain evidence="3 4">CPCC 100156</strain>
    </source>
</reference>
<dbReference type="PANTHER" id="PTHR31126:SF1">
    <property type="entry name" value="TYROSINE SPECIFIC PROTEIN PHOSPHATASES DOMAIN-CONTAINING PROTEIN"/>
    <property type="match status" value="1"/>
</dbReference>
<evidence type="ECO:0000313" key="4">
    <source>
        <dbReference type="Proteomes" id="UP000198925"/>
    </source>
</evidence>
<keyword evidence="4" id="KW-1185">Reference proteome</keyword>
<dbReference type="EMBL" id="FMZX01000001">
    <property type="protein sequence ID" value="SDC39748.1"/>
    <property type="molecule type" value="Genomic_DNA"/>
</dbReference>
<dbReference type="InterPro" id="IPR016130">
    <property type="entry name" value="Tyr_Pase_AS"/>
</dbReference>
<name>A0A1G6L9B3_9PROT</name>
<protein>
    <submittedName>
        <fullName evidence="3">Protein tyrosine phosphatase</fullName>
    </submittedName>
</protein>